<name>A0AAD3SZ45_NEPGR</name>
<proteinExistence type="predicted"/>
<dbReference type="InterPro" id="IPR055482">
    <property type="entry name" value="DUF7054"/>
</dbReference>
<dbReference type="EMBL" id="BSYO01000021">
    <property type="protein sequence ID" value="GMH20360.1"/>
    <property type="molecule type" value="Genomic_DNA"/>
</dbReference>
<dbReference type="AlphaFoldDB" id="A0AAD3SZ45"/>
<gene>
    <name evidence="2" type="ORF">Nepgr_022201</name>
</gene>
<dbReference type="Pfam" id="PF23156">
    <property type="entry name" value="DUF7054"/>
    <property type="match status" value="1"/>
</dbReference>
<dbReference type="PANTHER" id="PTHR33270">
    <property type="entry name" value="BNAC05G50380D PROTEIN"/>
    <property type="match status" value="1"/>
</dbReference>
<feature type="domain" description="DUF7054" evidence="1">
    <location>
        <begin position="15"/>
        <end position="97"/>
    </location>
</feature>
<protein>
    <recommendedName>
        <fullName evidence="1">DUF7054 domain-containing protein</fullName>
    </recommendedName>
</protein>
<dbReference type="InterPro" id="IPR040358">
    <property type="entry name" value="At4g22758-like"/>
</dbReference>
<evidence type="ECO:0000259" key="1">
    <source>
        <dbReference type="Pfam" id="PF23156"/>
    </source>
</evidence>
<keyword evidence="3" id="KW-1185">Reference proteome</keyword>
<evidence type="ECO:0000313" key="2">
    <source>
        <dbReference type="EMBL" id="GMH20360.1"/>
    </source>
</evidence>
<dbReference type="PANTHER" id="PTHR33270:SF5">
    <property type="entry name" value="GB|AAC00605.1"/>
    <property type="match status" value="1"/>
</dbReference>
<dbReference type="Proteomes" id="UP001279734">
    <property type="component" value="Unassembled WGS sequence"/>
</dbReference>
<evidence type="ECO:0000313" key="3">
    <source>
        <dbReference type="Proteomes" id="UP001279734"/>
    </source>
</evidence>
<sequence>MKQRKKRNDKEEQKTKRFLIVVSVLGSAGPLKFVANEDDLVAGVINAALKLYAREGRLPPLGSDPDNFLLYSANAGADALNAWEKIGSSGGRNFVMCRKAGFPNMTEARNEMMNSNKGNGSWKAWINRSLSFKALSH</sequence>
<comment type="caution">
    <text evidence="2">The sequence shown here is derived from an EMBL/GenBank/DDBJ whole genome shotgun (WGS) entry which is preliminary data.</text>
</comment>
<reference evidence="2" key="1">
    <citation type="submission" date="2023-05" db="EMBL/GenBank/DDBJ databases">
        <title>Nepenthes gracilis genome sequencing.</title>
        <authorList>
            <person name="Fukushima K."/>
        </authorList>
    </citation>
    <scope>NUCLEOTIDE SEQUENCE</scope>
    <source>
        <strain evidence="2">SING2019-196</strain>
    </source>
</reference>
<organism evidence="2 3">
    <name type="scientific">Nepenthes gracilis</name>
    <name type="common">Slender pitcher plant</name>
    <dbReference type="NCBI Taxonomy" id="150966"/>
    <lineage>
        <taxon>Eukaryota</taxon>
        <taxon>Viridiplantae</taxon>
        <taxon>Streptophyta</taxon>
        <taxon>Embryophyta</taxon>
        <taxon>Tracheophyta</taxon>
        <taxon>Spermatophyta</taxon>
        <taxon>Magnoliopsida</taxon>
        <taxon>eudicotyledons</taxon>
        <taxon>Gunneridae</taxon>
        <taxon>Pentapetalae</taxon>
        <taxon>Caryophyllales</taxon>
        <taxon>Nepenthaceae</taxon>
        <taxon>Nepenthes</taxon>
    </lineage>
</organism>
<accession>A0AAD3SZ45</accession>